<reference evidence="1" key="1">
    <citation type="journal article" date="2007" name="Science">
        <title>Draft genome of the filarial nematode parasite Brugia malayi.</title>
        <authorList>
            <person name="Ghedin E."/>
            <person name="Wang S."/>
            <person name="Spiro D."/>
            <person name="Caler E."/>
            <person name="Zhao Q."/>
            <person name="Crabtree J."/>
            <person name="Allen J.E."/>
            <person name="Delcher A.L."/>
            <person name="Guiliano D.B."/>
            <person name="Miranda-Saavedra D."/>
            <person name="Angiuoli S.V."/>
            <person name="Creasy T."/>
            <person name="Amedeo P."/>
            <person name="Haas B."/>
            <person name="El-Sayed N.M."/>
            <person name="Wortman J.R."/>
            <person name="Feldblyum T."/>
            <person name="Tallon L."/>
            <person name="Schatz M."/>
            <person name="Shumway M."/>
            <person name="Koo H."/>
            <person name="Salzberg S.L."/>
            <person name="Schobel S."/>
            <person name="Pertea M."/>
            <person name="Pop M."/>
            <person name="White O."/>
            <person name="Barton G.J."/>
            <person name="Carlow C.K."/>
            <person name="Crawford M.J."/>
            <person name="Daub J."/>
            <person name="Dimmic M.W."/>
            <person name="Estes C.F."/>
            <person name="Foster J.M."/>
            <person name="Ganatra M."/>
            <person name="Gregory W.F."/>
            <person name="Johnson N.M."/>
            <person name="Jin J."/>
            <person name="Komuniecki R."/>
            <person name="Korf I."/>
            <person name="Kumar S."/>
            <person name="Laney S."/>
            <person name="Li B.W."/>
            <person name="Li W."/>
            <person name="Lindblom T.H."/>
            <person name="Lustigman S."/>
            <person name="Ma D."/>
            <person name="Maina C.V."/>
            <person name="Martin D.M."/>
            <person name="McCarter J.P."/>
            <person name="McReynolds L."/>
            <person name="Mitreva M."/>
            <person name="Nutman T.B."/>
            <person name="Parkinson J."/>
            <person name="Peregrin-Alvarez J.M."/>
            <person name="Poole C."/>
            <person name="Ren Q."/>
            <person name="Saunders L."/>
            <person name="Sluder A.E."/>
            <person name="Smith K."/>
            <person name="Stanke M."/>
            <person name="Unnasch T.R."/>
            <person name="Ware J."/>
            <person name="Wei A.D."/>
            <person name="Weil G."/>
            <person name="Williams D.J."/>
            <person name="Zhang Y."/>
            <person name="Williams S.A."/>
            <person name="Fraser-Liggett C."/>
            <person name="Slatko B."/>
            <person name="Blaxter M.L."/>
            <person name="Scott A.L."/>
        </authorList>
    </citation>
    <scope>NUCLEOTIDE SEQUENCE</scope>
    <source>
        <strain evidence="1">FR3</strain>
    </source>
</reference>
<dbReference type="AlphaFoldDB" id="A0A1I9G393"/>
<accession>A0A1I9G393</accession>
<name>A0A1I9G393_BRUMA</name>
<proteinExistence type="predicted"/>
<gene>
    <name evidence="1" type="primary">Bm14228</name>
    <name evidence="1" type="ORF">BM_Bm14228</name>
</gene>
<evidence type="ECO:0000313" key="1">
    <source>
        <dbReference type="EMBL" id="CDP97307.1"/>
    </source>
</evidence>
<protein>
    <submittedName>
        <fullName evidence="1">Bm14228</fullName>
    </submittedName>
</protein>
<organism evidence="1">
    <name type="scientific">Brugia malayi</name>
    <name type="common">Filarial nematode worm</name>
    <dbReference type="NCBI Taxonomy" id="6279"/>
    <lineage>
        <taxon>Eukaryota</taxon>
        <taxon>Metazoa</taxon>
        <taxon>Ecdysozoa</taxon>
        <taxon>Nematoda</taxon>
        <taxon>Chromadorea</taxon>
        <taxon>Rhabditida</taxon>
        <taxon>Spirurina</taxon>
        <taxon>Spiruromorpha</taxon>
        <taxon>Filarioidea</taxon>
        <taxon>Onchocercidae</taxon>
        <taxon>Brugia</taxon>
    </lineage>
</organism>
<reference evidence="1" key="2">
    <citation type="submission" date="2012-12" db="EMBL/GenBank/DDBJ databases">
        <authorList>
            <consortium name="WormBase Consortium"/>
            <person name="Ghedin E."/>
            <person name="Paulini M."/>
        </authorList>
    </citation>
    <scope>NUCLEOTIDE SEQUENCE</scope>
    <source>
        <strain evidence="1">FR3</strain>
    </source>
</reference>
<sequence>MCILNHKIQEPFSKIFFYRSLQIEILFKLIAIAQIVH</sequence>
<dbReference type="EMBL" id="LN856981">
    <property type="protein sequence ID" value="CDP97307.1"/>
    <property type="molecule type" value="Genomic_DNA"/>
</dbReference>